<name>A0ABU6Z8Q6_9FABA</name>
<evidence type="ECO:0000259" key="1">
    <source>
        <dbReference type="Pfam" id="PF03108"/>
    </source>
</evidence>
<sequence length="161" mass="18224">MRGLIMGVGTVAPKGISQEEFESHEGSVVGDPMTESFHLDHDQEDERDEEKELNSFRISQLALAQLAISQTYEYPAHFSAPNLDAMNLEFSLGQRGTDDDPTAEFENKEEVLIAVNTYSISRVVQFKILESDQLKYASQCSEFGRGSEWSIHVSYRQKQEK</sequence>
<dbReference type="EMBL" id="JASCZI010271972">
    <property type="protein sequence ID" value="MED6218634.1"/>
    <property type="molecule type" value="Genomic_DNA"/>
</dbReference>
<protein>
    <recommendedName>
        <fullName evidence="1">Transposase MuDR plant domain-containing protein</fullName>
    </recommendedName>
</protein>
<dbReference type="Pfam" id="PF03108">
    <property type="entry name" value="DBD_Tnp_Mut"/>
    <property type="match status" value="1"/>
</dbReference>
<dbReference type="Proteomes" id="UP001341840">
    <property type="component" value="Unassembled WGS sequence"/>
</dbReference>
<reference evidence="2 3" key="1">
    <citation type="journal article" date="2023" name="Plants (Basel)">
        <title>Bridging the Gap: Combining Genomics and Transcriptomics Approaches to Understand Stylosanthes scabra, an Orphan Legume from the Brazilian Caatinga.</title>
        <authorList>
            <person name="Ferreira-Neto J.R.C."/>
            <person name="da Silva M.D."/>
            <person name="Binneck E."/>
            <person name="de Melo N.F."/>
            <person name="da Silva R.H."/>
            <person name="de Melo A.L.T.M."/>
            <person name="Pandolfi V."/>
            <person name="Bustamante F.O."/>
            <person name="Brasileiro-Vidal A.C."/>
            <person name="Benko-Iseppon A.M."/>
        </authorList>
    </citation>
    <scope>NUCLEOTIDE SEQUENCE [LARGE SCALE GENOMIC DNA]</scope>
    <source>
        <tissue evidence="2">Leaves</tissue>
    </source>
</reference>
<gene>
    <name evidence="2" type="ORF">PIB30_028332</name>
</gene>
<evidence type="ECO:0000313" key="2">
    <source>
        <dbReference type="EMBL" id="MED6218634.1"/>
    </source>
</evidence>
<comment type="caution">
    <text evidence="2">The sequence shown here is derived from an EMBL/GenBank/DDBJ whole genome shotgun (WGS) entry which is preliminary data.</text>
</comment>
<evidence type="ECO:0000313" key="3">
    <source>
        <dbReference type="Proteomes" id="UP001341840"/>
    </source>
</evidence>
<keyword evidence="3" id="KW-1185">Reference proteome</keyword>
<accession>A0ABU6Z8Q6</accession>
<organism evidence="2 3">
    <name type="scientific">Stylosanthes scabra</name>
    <dbReference type="NCBI Taxonomy" id="79078"/>
    <lineage>
        <taxon>Eukaryota</taxon>
        <taxon>Viridiplantae</taxon>
        <taxon>Streptophyta</taxon>
        <taxon>Embryophyta</taxon>
        <taxon>Tracheophyta</taxon>
        <taxon>Spermatophyta</taxon>
        <taxon>Magnoliopsida</taxon>
        <taxon>eudicotyledons</taxon>
        <taxon>Gunneridae</taxon>
        <taxon>Pentapetalae</taxon>
        <taxon>rosids</taxon>
        <taxon>fabids</taxon>
        <taxon>Fabales</taxon>
        <taxon>Fabaceae</taxon>
        <taxon>Papilionoideae</taxon>
        <taxon>50 kb inversion clade</taxon>
        <taxon>dalbergioids sensu lato</taxon>
        <taxon>Dalbergieae</taxon>
        <taxon>Pterocarpus clade</taxon>
        <taxon>Stylosanthes</taxon>
    </lineage>
</organism>
<feature type="domain" description="Transposase MuDR plant" evidence="1">
    <location>
        <begin position="104"/>
        <end position="159"/>
    </location>
</feature>
<proteinExistence type="predicted"/>
<dbReference type="InterPro" id="IPR004332">
    <property type="entry name" value="Transposase_MuDR"/>
</dbReference>